<evidence type="ECO:0000256" key="4">
    <source>
        <dbReference type="SAM" id="Phobius"/>
    </source>
</evidence>
<dbReference type="InterPro" id="IPR000160">
    <property type="entry name" value="GGDEF_dom"/>
</dbReference>
<dbReference type="EC" id="2.7.7.65" evidence="2"/>
<feature type="transmembrane region" description="Helical" evidence="4">
    <location>
        <begin position="58"/>
        <end position="74"/>
    </location>
</feature>
<name>S2KJ97_LITA3</name>
<dbReference type="SUPFAM" id="SSF55073">
    <property type="entry name" value="Nucleotide cyclase"/>
    <property type="match status" value="1"/>
</dbReference>
<keyword evidence="4" id="KW-0812">Transmembrane</keyword>
<keyword evidence="4" id="KW-1133">Transmembrane helix</keyword>
<keyword evidence="7" id="KW-1185">Reference proteome</keyword>
<feature type="transmembrane region" description="Helical" evidence="4">
    <location>
        <begin position="86"/>
        <end position="104"/>
    </location>
</feature>
<evidence type="ECO:0000256" key="1">
    <source>
        <dbReference type="ARBA" id="ARBA00001946"/>
    </source>
</evidence>
<feature type="domain" description="GGDEF" evidence="5">
    <location>
        <begin position="223"/>
        <end position="356"/>
    </location>
</feature>
<comment type="caution">
    <text evidence="6">The sequence shown here is derived from an EMBL/GenBank/DDBJ whole genome shotgun (WGS) entry which is preliminary data.</text>
</comment>
<dbReference type="GO" id="GO:0052621">
    <property type="term" value="F:diguanylate cyclase activity"/>
    <property type="evidence" value="ECO:0007669"/>
    <property type="project" value="UniProtKB-EC"/>
</dbReference>
<dbReference type="NCBIfam" id="TIGR00254">
    <property type="entry name" value="GGDEF"/>
    <property type="match status" value="1"/>
</dbReference>
<dbReference type="InterPro" id="IPR029787">
    <property type="entry name" value="Nucleotide_cyclase"/>
</dbReference>
<sequence length="359" mass="40051">MPPLRKLPWGRWAQRPPANVSGPDHRRSGLSNFFLMIIALISLSYAMINIFYFKAIPLAVVELTVFVIVVLALVDMRVNQNVERAAWLSVISCGGLAVFFYWYVRADVSSAVWMVFFAIINFFLLGTRKGLPVYLIYCGVVFSIVLVHRDVWPALQTGVAMTNILGALIGFGAVAYYQERSREKAHEQIEALANKDSLTGISNRRHFLHRFRVARQTLINEGKRYALVVIDIDHFKPINDTHGHAVGDQVIVAVIQRITAAVRQDDIVARLGGEEFCVLLIDCDGLDAQRRTESLRRAVAEQPVKVGTIRVDVTISIGVTDGDPKAVGFNEMFAEADKFLYMAKARGRNCVVPTSTISL</sequence>
<feature type="transmembrane region" description="Helical" evidence="4">
    <location>
        <begin position="33"/>
        <end position="52"/>
    </location>
</feature>
<dbReference type="STRING" id="1121939.L861_14105"/>
<dbReference type="GO" id="GO:0043709">
    <property type="term" value="P:cell adhesion involved in single-species biofilm formation"/>
    <property type="evidence" value="ECO:0007669"/>
    <property type="project" value="TreeGrafter"/>
</dbReference>
<dbReference type="eggNOG" id="COG3706">
    <property type="taxonomic scope" value="Bacteria"/>
</dbReference>
<dbReference type="Proteomes" id="UP000014463">
    <property type="component" value="Unassembled WGS sequence"/>
</dbReference>
<dbReference type="InterPro" id="IPR043128">
    <property type="entry name" value="Rev_trsase/Diguanyl_cyclase"/>
</dbReference>
<dbReference type="CDD" id="cd01949">
    <property type="entry name" value="GGDEF"/>
    <property type="match status" value="1"/>
</dbReference>
<dbReference type="GO" id="GO:1902201">
    <property type="term" value="P:negative regulation of bacterial-type flagellum-dependent cell motility"/>
    <property type="evidence" value="ECO:0007669"/>
    <property type="project" value="TreeGrafter"/>
</dbReference>
<comment type="catalytic activity">
    <reaction evidence="3">
        <text>2 GTP = 3',3'-c-di-GMP + 2 diphosphate</text>
        <dbReference type="Rhea" id="RHEA:24898"/>
        <dbReference type="ChEBI" id="CHEBI:33019"/>
        <dbReference type="ChEBI" id="CHEBI:37565"/>
        <dbReference type="ChEBI" id="CHEBI:58805"/>
        <dbReference type="EC" id="2.7.7.65"/>
    </reaction>
</comment>
<dbReference type="AlphaFoldDB" id="S2KJ97"/>
<dbReference type="PANTHER" id="PTHR45138:SF9">
    <property type="entry name" value="DIGUANYLATE CYCLASE DGCM-RELATED"/>
    <property type="match status" value="1"/>
</dbReference>
<comment type="cofactor">
    <cofactor evidence="1">
        <name>Mg(2+)</name>
        <dbReference type="ChEBI" id="CHEBI:18420"/>
    </cofactor>
</comment>
<dbReference type="InterPro" id="IPR048435">
    <property type="entry name" value="MASE6"/>
</dbReference>
<proteinExistence type="predicted"/>
<dbReference type="PATRIC" id="fig|1121939.11.peg.4165"/>
<evidence type="ECO:0000256" key="2">
    <source>
        <dbReference type="ARBA" id="ARBA00012528"/>
    </source>
</evidence>
<dbReference type="SMART" id="SM00267">
    <property type="entry name" value="GGDEF"/>
    <property type="match status" value="1"/>
</dbReference>
<reference evidence="6 7" key="1">
    <citation type="journal article" date="2013" name="Genome Announc.">
        <title>Draft genome sequence of the moderately halophilic gammaproteobacterium Halomonas anticariensis FP35.</title>
        <authorList>
            <person name="Tahrioui A."/>
            <person name="Quesada E."/>
            <person name="Llamas I."/>
        </authorList>
    </citation>
    <scope>NUCLEOTIDE SEQUENCE [LARGE SCALE GENOMIC DNA]</scope>
    <source>
        <strain evidence="7">DSM 16096 / CECT 5854 / LMG 22089 / FP35</strain>
    </source>
</reference>
<dbReference type="PROSITE" id="PS50887">
    <property type="entry name" value="GGDEF"/>
    <property type="match status" value="1"/>
</dbReference>
<evidence type="ECO:0000259" key="5">
    <source>
        <dbReference type="PROSITE" id="PS50887"/>
    </source>
</evidence>
<accession>S2KJ97</accession>
<feature type="transmembrane region" description="Helical" evidence="4">
    <location>
        <begin position="134"/>
        <end position="152"/>
    </location>
</feature>
<evidence type="ECO:0000313" key="7">
    <source>
        <dbReference type="Proteomes" id="UP000014463"/>
    </source>
</evidence>
<dbReference type="Pfam" id="PF20966">
    <property type="entry name" value="MASE6"/>
    <property type="match status" value="1"/>
</dbReference>
<evidence type="ECO:0000256" key="3">
    <source>
        <dbReference type="ARBA" id="ARBA00034247"/>
    </source>
</evidence>
<protein>
    <recommendedName>
        <fullName evidence="2">diguanylate cyclase</fullName>
        <ecNumber evidence="2">2.7.7.65</ecNumber>
    </recommendedName>
</protein>
<feature type="transmembrane region" description="Helical" evidence="4">
    <location>
        <begin position="110"/>
        <end position="127"/>
    </location>
</feature>
<evidence type="ECO:0000313" key="6">
    <source>
        <dbReference type="EMBL" id="EPC00403.1"/>
    </source>
</evidence>
<keyword evidence="4" id="KW-0472">Membrane</keyword>
<organism evidence="6 7">
    <name type="scientific">Litchfieldella anticariensis (strain DSM 16096 / CECT 5854 / CIP 108499 / LMG 22089 / FP35)</name>
    <name type="common">Halomonas anticariensis</name>
    <dbReference type="NCBI Taxonomy" id="1121939"/>
    <lineage>
        <taxon>Bacteria</taxon>
        <taxon>Pseudomonadati</taxon>
        <taxon>Pseudomonadota</taxon>
        <taxon>Gammaproteobacteria</taxon>
        <taxon>Oceanospirillales</taxon>
        <taxon>Halomonadaceae</taxon>
        <taxon>Litchfieldella</taxon>
    </lineage>
</organism>
<dbReference type="InterPro" id="IPR050469">
    <property type="entry name" value="Diguanylate_Cyclase"/>
</dbReference>
<feature type="transmembrane region" description="Helical" evidence="4">
    <location>
        <begin position="158"/>
        <end position="177"/>
    </location>
</feature>
<gene>
    <name evidence="6" type="ORF">L861_14105</name>
</gene>
<dbReference type="Pfam" id="PF00990">
    <property type="entry name" value="GGDEF"/>
    <property type="match status" value="1"/>
</dbReference>
<dbReference type="Gene3D" id="3.30.70.270">
    <property type="match status" value="1"/>
</dbReference>
<dbReference type="FunFam" id="3.30.70.270:FF:000001">
    <property type="entry name" value="Diguanylate cyclase domain protein"/>
    <property type="match status" value="1"/>
</dbReference>
<dbReference type="EMBL" id="ASTJ01000041">
    <property type="protein sequence ID" value="EPC00403.1"/>
    <property type="molecule type" value="Genomic_DNA"/>
</dbReference>
<dbReference type="GO" id="GO:0005886">
    <property type="term" value="C:plasma membrane"/>
    <property type="evidence" value="ECO:0007669"/>
    <property type="project" value="TreeGrafter"/>
</dbReference>
<dbReference type="PANTHER" id="PTHR45138">
    <property type="entry name" value="REGULATORY COMPONENTS OF SENSORY TRANSDUCTION SYSTEM"/>
    <property type="match status" value="1"/>
</dbReference>